<sequence>QLTRSTIPTFSSGFFPLSYEYLQEKPEKAPVVLWMNDIAGHTSLKGIFLENGPFYLDENDELQERTHTWTKTHSMLYIDAPVGSGI</sequence>
<evidence type="ECO:0000313" key="1">
    <source>
        <dbReference type="EMBL" id="CAG7816633.1"/>
    </source>
</evidence>
<protein>
    <submittedName>
        <fullName evidence="1">Uncharacterized protein</fullName>
    </submittedName>
</protein>
<dbReference type="GO" id="GO:0004185">
    <property type="term" value="F:serine-type carboxypeptidase activity"/>
    <property type="evidence" value="ECO:0007669"/>
    <property type="project" value="InterPro"/>
</dbReference>
<dbReference type="Proteomes" id="UP000708208">
    <property type="component" value="Unassembled WGS sequence"/>
</dbReference>
<reference evidence="1" key="1">
    <citation type="submission" date="2021-06" db="EMBL/GenBank/DDBJ databases">
        <authorList>
            <person name="Hodson N. C."/>
            <person name="Mongue J. A."/>
            <person name="Jaron S. K."/>
        </authorList>
    </citation>
    <scope>NUCLEOTIDE SEQUENCE</scope>
</reference>
<evidence type="ECO:0000313" key="2">
    <source>
        <dbReference type="Proteomes" id="UP000708208"/>
    </source>
</evidence>
<dbReference type="AlphaFoldDB" id="A0A8J2L6M7"/>
<name>A0A8J2L6M7_9HEXA</name>
<gene>
    <name evidence="1" type="ORF">AFUS01_LOCUS27245</name>
</gene>
<proteinExistence type="predicted"/>
<keyword evidence="2" id="KW-1185">Reference proteome</keyword>
<dbReference type="GO" id="GO:0006508">
    <property type="term" value="P:proteolysis"/>
    <property type="evidence" value="ECO:0007669"/>
    <property type="project" value="InterPro"/>
</dbReference>
<organism evidence="1 2">
    <name type="scientific">Allacma fusca</name>
    <dbReference type="NCBI Taxonomy" id="39272"/>
    <lineage>
        <taxon>Eukaryota</taxon>
        <taxon>Metazoa</taxon>
        <taxon>Ecdysozoa</taxon>
        <taxon>Arthropoda</taxon>
        <taxon>Hexapoda</taxon>
        <taxon>Collembola</taxon>
        <taxon>Symphypleona</taxon>
        <taxon>Sminthuridae</taxon>
        <taxon>Allacma</taxon>
    </lineage>
</organism>
<dbReference type="InterPro" id="IPR001563">
    <property type="entry name" value="Peptidase_S10"/>
</dbReference>
<dbReference type="EMBL" id="CAJVCH010374642">
    <property type="protein sequence ID" value="CAG7816633.1"/>
    <property type="molecule type" value="Genomic_DNA"/>
</dbReference>
<dbReference type="OrthoDB" id="443318at2759"/>
<feature type="non-terminal residue" evidence="1">
    <location>
        <position position="1"/>
    </location>
</feature>
<dbReference type="Pfam" id="PF00450">
    <property type="entry name" value="Peptidase_S10"/>
    <property type="match status" value="1"/>
</dbReference>
<accession>A0A8J2L6M7</accession>
<comment type="caution">
    <text evidence="1">The sequence shown here is derived from an EMBL/GenBank/DDBJ whole genome shotgun (WGS) entry which is preliminary data.</text>
</comment>